<proteinExistence type="predicted"/>
<accession>M8C3B4</accession>
<protein>
    <submittedName>
        <fullName evidence="1">Uncharacterized protein</fullName>
    </submittedName>
</protein>
<dbReference type="AlphaFoldDB" id="M8C3B4"/>
<organism evidence="1">
    <name type="scientific">Aegilops tauschii</name>
    <name type="common">Tausch's goatgrass</name>
    <name type="synonym">Aegilops squarrosa</name>
    <dbReference type="NCBI Taxonomy" id="37682"/>
    <lineage>
        <taxon>Eukaryota</taxon>
        <taxon>Viridiplantae</taxon>
        <taxon>Streptophyta</taxon>
        <taxon>Embryophyta</taxon>
        <taxon>Tracheophyta</taxon>
        <taxon>Spermatophyta</taxon>
        <taxon>Magnoliopsida</taxon>
        <taxon>Liliopsida</taxon>
        <taxon>Poales</taxon>
        <taxon>Poaceae</taxon>
        <taxon>BOP clade</taxon>
        <taxon>Pooideae</taxon>
        <taxon>Triticodae</taxon>
        <taxon>Triticeae</taxon>
        <taxon>Triticinae</taxon>
        <taxon>Aegilops</taxon>
    </lineage>
</organism>
<name>M8C3B4_AEGTA</name>
<dbReference type="EnsemblPlants" id="EMT09653">
    <property type="protein sequence ID" value="EMT09653"/>
    <property type="gene ID" value="F775_25132"/>
</dbReference>
<reference evidence="1" key="1">
    <citation type="submission" date="2015-06" db="UniProtKB">
        <authorList>
            <consortium name="EnsemblPlants"/>
        </authorList>
    </citation>
    <scope>IDENTIFICATION</scope>
</reference>
<evidence type="ECO:0000313" key="1">
    <source>
        <dbReference type="EnsemblPlants" id="EMT09653"/>
    </source>
</evidence>
<sequence length="105" mass="11194">MVAANAGGPSRPLPPRTCFGTTQAPLPLKPVLSSGDVQIVLACVDFPPPRRGTCNLDVDVFRFALQRLLCTLLVFILALLVGLLNVWVFSISTRCSRACGINQGA</sequence>